<evidence type="ECO:0000313" key="10">
    <source>
        <dbReference type="EMBL" id="WUQ82551.1"/>
    </source>
</evidence>
<evidence type="ECO:0000256" key="1">
    <source>
        <dbReference type="ARBA" id="ARBA00004651"/>
    </source>
</evidence>
<evidence type="ECO:0000259" key="9">
    <source>
        <dbReference type="PROSITE" id="PS50850"/>
    </source>
</evidence>
<feature type="region of interest" description="Disordered" evidence="7">
    <location>
        <begin position="1"/>
        <end position="31"/>
    </location>
</feature>
<feature type="transmembrane region" description="Helical" evidence="8">
    <location>
        <begin position="428"/>
        <end position="445"/>
    </location>
</feature>
<dbReference type="PROSITE" id="PS50850">
    <property type="entry name" value="MFS"/>
    <property type="match status" value="1"/>
</dbReference>
<organism evidence="10 11">
    <name type="scientific">Kitasatospora purpeofusca</name>
    <dbReference type="NCBI Taxonomy" id="67352"/>
    <lineage>
        <taxon>Bacteria</taxon>
        <taxon>Bacillati</taxon>
        <taxon>Actinomycetota</taxon>
        <taxon>Actinomycetes</taxon>
        <taxon>Kitasatosporales</taxon>
        <taxon>Streptomycetaceae</taxon>
        <taxon>Kitasatospora</taxon>
    </lineage>
</organism>
<keyword evidence="3" id="KW-1003">Cell membrane</keyword>
<dbReference type="Pfam" id="PF05977">
    <property type="entry name" value="MFS_3"/>
    <property type="match status" value="1"/>
</dbReference>
<feature type="domain" description="Major facilitator superfamily (MFS) profile" evidence="9">
    <location>
        <begin position="38"/>
        <end position="450"/>
    </location>
</feature>
<evidence type="ECO:0000256" key="8">
    <source>
        <dbReference type="SAM" id="Phobius"/>
    </source>
</evidence>
<dbReference type="Pfam" id="PF07690">
    <property type="entry name" value="MFS_1"/>
    <property type="match status" value="1"/>
</dbReference>
<dbReference type="SUPFAM" id="SSF103473">
    <property type="entry name" value="MFS general substrate transporter"/>
    <property type="match status" value="1"/>
</dbReference>
<gene>
    <name evidence="10" type="ORF">OHA16_05895</name>
</gene>
<dbReference type="PANTHER" id="PTHR23513:SF11">
    <property type="entry name" value="STAPHYLOFERRIN A TRANSPORTER"/>
    <property type="match status" value="1"/>
</dbReference>
<protein>
    <submittedName>
        <fullName evidence="10">MFS transporter</fullName>
    </submittedName>
</protein>
<dbReference type="Proteomes" id="UP001432222">
    <property type="component" value="Chromosome"/>
</dbReference>
<dbReference type="EMBL" id="CP108110">
    <property type="protein sequence ID" value="WUQ82551.1"/>
    <property type="molecule type" value="Genomic_DNA"/>
</dbReference>
<feature type="region of interest" description="Disordered" evidence="7">
    <location>
        <begin position="452"/>
        <end position="483"/>
    </location>
</feature>
<dbReference type="InterPro" id="IPR010290">
    <property type="entry name" value="TM_effector"/>
</dbReference>
<evidence type="ECO:0000313" key="11">
    <source>
        <dbReference type="Proteomes" id="UP001432222"/>
    </source>
</evidence>
<dbReference type="InterPro" id="IPR020846">
    <property type="entry name" value="MFS_dom"/>
</dbReference>
<keyword evidence="2" id="KW-0813">Transport</keyword>
<accession>A0ABZ1TV97</accession>
<evidence type="ECO:0000256" key="7">
    <source>
        <dbReference type="SAM" id="MobiDB-lite"/>
    </source>
</evidence>
<sequence>MSADATIPAPVPSPGSTSAAADGPAAKGPDTGPRSFRPLVGVLTAMAVSLTGTRVSAIALPWFVLATTGSATMTGVVAFVELAPYVLVKAFTGPVIDRLGPRVVSWTTDAVSAVAAGLVPLLHALGLLPFWLLLVMVATIGAARGPGDLAKEVMVAEAADRGRIPMERATGLSGVTERLATTIGPAVGGGLIALLGPMAGLTVNAVAFALGSLVIAVVLPRGMGRPATLPEASGPATAPTGVRAAAGDGDRPVGYWRMFREGFAFLRGEPLLLTVIVTVAVTNLLDAAFMTVLVPVWARDTGGGPAAIGLTGSAWGIAAVAGSLIAAAVAHRLPRRTVFFVGFLLVGAPRFLVLAMDVPMGLVIAVFVVSGFGGGFLNPILGAVQFERVPRHLLGRVNALGDSLAWAGIPVGGLLAGAAVSMVGLIPVLLACGGLYIATTALSGLRPEWREMDRKRGRAPAAAPDASSTPEQKVPGPTAPAPG</sequence>
<name>A0ABZ1TV97_9ACTN</name>
<feature type="transmembrane region" description="Helical" evidence="8">
    <location>
        <begin position="362"/>
        <end position="384"/>
    </location>
</feature>
<keyword evidence="6 8" id="KW-0472">Membrane</keyword>
<dbReference type="Gene3D" id="1.20.1250.20">
    <property type="entry name" value="MFS general substrate transporter like domains"/>
    <property type="match status" value="1"/>
</dbReference>
<dbReference type="CDD" id="cd06173">
    <property type="entry name" value="MFS_MefA_like"/>
    <property type="match status" value="1"/>
</dbReference>
<reference evidence="10" key="1">
    <citation type="submission" date="2022-10" db="EMBL/GenBank/DDBJ databases">
        <title>The complete genomes of actinobacterial strains from the NBC collection.</title>
        <authorList>
            <person name="Joergensen T.S."/>
            <person name="Alvarez Arevalo M."/>
            <person name="Sterndorff E.B."/>
            <person name="Faurdal D."/>
            <person name="Vuksanovic O."/>
            <person name="Mourched A.-S."/>
            <person name="Charusanti P."/>
            <person name="Shaw S."/>
            <person name="Blin K."/>
            <person name="Weber T."/>
        </authorList>
    </citation>
    <scope>NUCLEOTIDE SEQUENCE</scope>
    <source>
        <strain evidence="10">NBC_00222</strain>
    </source>
</reference>
<feature type="compositionally biased region" description="Low complexity" evidence="7">
    <location>
        <begin position="14"/>
        <end position="31"/>
    </location>
</feature>
<proteinExistence type="predicted"/>
<evidence type="ECO:0000256" key="5">
    <source>
        <dbReference type="ARBA" id="ARBA00022989"/>
    </source>
</evidence>
<feature type="transmembrane region" description="Helical" evidence="8">
    <location>
        <begin position="128"/>
        <end position="145"/>
    </location>
</feature>
<dbReference type="PANTHER" id="PTHR23513">
    <property type="entry name" value="INTEGRAL MEMBRANE EFFLUX PROTEIN-RELATED"/>
    <property type="match status" value="1"/>
</dbReference>
<keyword evidence="11" id="KW-1185">Reference proteome</keyword>
<keyword evidence="4 8" id="KW-0812">Transmembrane</keyword>
<feature type="transmembrane region" description="Helical" evidence="8">
    <location>
        <begin position="404"/>
        <end position="422"/>
    </location>
</feature>
<feature type="transmembrane region" description="Helical" evidence="8">
    <location>
        <begin position="337"/>
        <end position="356"/>
    </location>
</feature>
<evidence type="ECO:0000256" key="2">
    <source>
        <dbReference type="ARBA" id="ARBA00022448"/>
    </source>
</evidence>
<dbReference type="InterPro" id="IPR036259">
    <property type="entry name" value="MFS_trans_sf"/>
</dbReference>
<keyword evidence="5 8" id="KW-1133">Transmembrane helix</keyword>
<evidence type="ECO:0000256" key="4">
    <source>
        <dbReference type="ARBA" id="ARBA00022692"/>
    </source>
</evidence>
<feature type="compositionally biased region" description="Low complexity" evidence="7">
    <location>
        <begin position="459"/>
        <end position="468"/>
    </location>
</feature>
<feature type="transmembrane region" description="Helical" evidence="8">
    <location>
        <begin position="271"/>
        <end position="294"/>
    </location>
</feature>
<comment type="subcellular location">
    <subcellularLocation>
        <location evidence="1">Cell membrane</location>
        <topology evidence="1">Multi-pass membrane protein</topology>
    </subcellularLocation>
</comment>
<evidence type="ECO:0000256" key="3">
    <source>
        <dbReference type="ARBA" id="ARBA00022475"/>
    </source>
</evidence>
<feature type="transmembrane region" description="Helical" evidence="8">
    <location>
        <begin position="306"/>
        <end position="330"/>
    </location>
</feature>
<evidence type="ECO:0000256" key="6">
    <source>
        <dbReference type="ARBA" id="ARBA00023136"/>
    </source>
</evidence>
<dbReference type="InterPro" id="IPR011701">
    <property type="entry name" value="MFS"/>
</dbReference>
<feature type="transmembrane region" description="Helical" evidence="8">
    <location>
        <begin position="201"/>
        <end position="219"/>
    </location>
</feature>